<evidence type="ECO:0000313" key="3">
    <source>
        <dbReference type="RefSeq" id="XP_018320126.1"/>
    </source>
</evidence>
<reference evidence="3" key="1">
    <citation type="submission" date="2025-08" db="UniProtKB">
        <authorList>
            <consortium name="RefSeq"/>
        </authorList>
    </citation>
    <scope>IDENTIFICATION</scope>
    <source>
        <tissue evidence="3">Entire body</tissue>
    </source>
</reference>
<accession>A0A1W4W7Q9</accession>
<keyword evidence="2" id="KW-1185">Reference proteome</keyword>
<dbReference type="GeneID" id="108733447"/>
<keyword evidence="1" id="KW-0732">Signal</keyword>
<proteinExistence type="predicted"/>
<protein>
    <submittedName>
        <fullName evidence="3">Uncharacterized protein LOC108733447</fullName>
    </submittedName>
</protein>
<feature type="chain" id="PRO_5010726327" evidence="1">
    <location>
        <begin position="21"/>
        <end position="184"/>
    </location>
</feature>
<dbReference type="Proteomes" id="UP000192223">
    <property type="component" value="Unplaced"/>
</dbReference>
<organism evidence="2 3">
    <name type="scientific">Agrilus planipennis</name>
    <name type="common">Emerald ash borer</name>
    <name type="synonym">Agrilus marcopoli</name>
    <dbReference type="NCBI Taxonomy" id="224129"/>
    <lineage>
        <taxon>Eukaryota</taxon>
        <taxon>Metazoa</taxon>
        <taxon>Ecdysozoa</taxon>
        <taxon>Arthropoda</taxon>
        <taxon>Hexapoda</taxon>
        <taxon>Insecta</taxon>
        <taxon>Pterygota</taxon>
        <taxon>Neoptera</taxon>
        <taxon>Endopterygota</taxon>
        <taxon>Coleoptera</taxon>
        <taxon>Polyphaga</taxon>
        <taxon>Elateriformia</taxon>
        <taxon>Buprestoidea</taxon>
        <taxon>Buprestidae</taxon>
        <taxon>Agrilinae</taxon>
        <taxon>Agrilus</taxon>
    </lineage>
</organism>
<name>A0A1W4W7Q9_AGRPL</name>
<sequence length="184" mass="19737">MKTIFALSLVIALCGVSVHGQDGFLPNYQLSGTFLLEPSQTVAFPMYALPQNSSELIQQPLAIDPSVFQQPAFFIPQAPSMGYPPQGFVPINQFPVAPPQTWPGIPNPRAIVPSPNVNYPYQLAQAGVPGSSGQPQVYLWQPTAAPEGNKIYPTAAPKAAPLLPCQLLMQRMMAQSQPALPSGQ</sequence>
<dbReference type="RefSeq" id="XP_018320126.1">
    <property type="nucleotide sequence ID" value="XM_018464624.1"/>
</dbReference>
<dbReference type="AlphaFoldDB" id="A0A1W4W7Q9"/>
<evidence type="ECO:0000256" key="1">
    <source>
        <dbReference type="SAM" id="SignalP"/>
    </source>
</evidence>
<evidence type="ECO:0000313" key="2">
    <source>
        <dbReference type="Proteomes" id="UP000192223"/>
    </source>
</evidence>
<gene>
    <name evidence="3" type="primary">LOC108733447</name>
</gene>
<dbReference type="KEGG" id="apln:108733447"/>
<feature type="signal peptide" evidence="1">
    <location>
        <begin position="1"/>
        <end position="20"/>
    </location>
</feature>
<dbReference type="InParanoid" id="A0A1W4W7Q9"/>